<dbReference type="KEGG" id="sawl:NGM29_12240"/>
<evidence type="ECO:0000256" key="1">
    <source>
        <dbReference type="SAM" id="Coils"/>
    </source>
</evidence>
<gene>
    <name evidence="4" type="ORF">NGM29_12240</name>
</gene>
<proteinExistence type="predicted"/>
<feature type="compositionally biased region" description="Low complexity" evidence="2">
    <location>
        <begin position="302"/>
        <end position="315"/>
    </location>
</feature>
<keyword evidence="5" id="KW-1185">Reference proteome</keyword>
<organism evidence="4 5">
    <name type="scientific">Natronosalvus rutilus</name>
    <dbReference type="NCBI Taxonomy" id="2953753"/>
    <lineage>
        <taxon>Archaea</taxon>
        <taxon>Methanobacteriati</taxon>
        <taxon>Methanobacteriota</taxon>
        <taxon>Stenosarchaea group</taxon>
        <taxon>Halobacteria</taxon>
        <taxon>Halobacteriales</taxon>
        <taxon>Natrialbaceae</taxon>
        <taxon>Natronosalvus</taxon>
    </lineage>
</organism>
<dbReference type="EMBL" id="CP100355">
    <property type="protein sequence ID" value="UTF52556.1"/>
    <property type="molecule type" value="Genomic_DNA"/>
</dbReference>
<feature type="compositionally biased region" description="Polar residues" evidence="2">
    <location>
        <begin position="252"/>
        <end position="262"/>
    </location>
</feature>
<feature type="region of interest" description="Disordered" evidence="2">
    <location>
        <begin position="215"/>
        <end position="328"/>
    </location>
</feature>
<feature type="coiled-coil region" evidence="1">
    <location>
        <begin position="333"/>
        <end position="360"/>
    </location>
</feature>
<feature type="domain" description="DUF7115" evidence="3">
    <location>
        <begin position="1"/>
        <end position="108"/>
    </location>
</feature>
<feature type="compositionally biased region" description="Low complexity" evidence="2">
    <location>
        <begin position="283"/>
        <end position="294"/>
    </location>
</feature>
<dbReference type="InterPro" id="IPR055539">
    <property type="entry name" value="DUF7115"/>
</dbReference>
<evidence type="ECO:0000259" key="3">
    <source>
        <dbReference type="Pfam" id="PF23428"/>
    </source>
</evidence>
<evidence type="ECO:0000313" key="5">
    <source>
        <dbReference type="Proteomes" id="UP001056855"/>
    </source>
</evidence>
<dbReference type="RefSeq" id="WP_254156529.1">
    <property type="nucleotide sequence ID" value="NZ_CP100355.1"/>
</dbReference>
<dbReference type="Proteomes" id="UP001056855">
    <property type="component" value="Chromosome"/>
</dbReference>
<dbReference type="GeneID" id="73290828"/>
<protein>
    <recommendedName>
        <fullName evidence="3">DUF7115 domain-containing protein</fullName>
    </recommendedName>
</protein>
<reference evidence="4" key="1">
    <citation type="submission" date="2022-06" db="EMBL/GenBank/DDBJ databases">
        <title>Diverse halophilic archaea isolated from saline environments.</title>
        <authorList>
            <person name="Cui H.-L."/>
        </authorList>
    </citation>
    <scope>NUCLEOTIDE SEQUENCE</scope>
    <source>
        <strain evidence="4">WLHS1</strain>
    </source>
</reference>
<dbReference type="AlphaFoldDB" id="A0A9E7SV16"/>
<dbReference type="Pfam" id="PF23428">
    <property type="entry name" value="DUF7115"/>
    <property type="match status" value="1"/>
</dbReference>
<accession>A0A9E7SV16</accession>
<sequence>MTVPGIVQSTLEGEEIAARVPLGGDDELFITPSRTIIYRAEGLLSDESVDTFSHDADRLTLSEGRRKTRFTLEYPLDGEREFTIPGNRTDEVLHPVLAGVLTGNDITDSGETVLKTFRFSELTLIITSDRLVKHIGEAVWDSDFEQYHYADVTNLSFEDGSVATQVVLGVDGRQQRIKAPNDQADEVAERLKRALCSFHDVETLEELNALLAADEDDADEPTTESASGVDFGIGVDPLDANPPEPDDLGGETTASQEPTETDSSSDPLGSSSAFDLGSNTDEGAGQTAQQQTADDALHDESSVTGRSSVSTGTVRDTSTTDSPSADPELLERIESLESAVEAQTELLEAQQATIEQLIEELRQGR</sequence>
<evidence type="ECO:0000256" key="2">
    <source>
        <dbReference type="SAM" id="MobiDB-lite"/>
    </source>
</evidence>
<keyword evidence="1" id="KW-0175">Coiled coil</keyword>
<name>A0A9E7SV16_9EURY</name>
<evidence type="ECO:0000313" key="4">
    <source>
        <dbReference type="EMBL" id="UTF52556.1"/>
    </source>
</evidence>